<dbReference type="EMBL" id="LBMM01018790">
    <property type="protein sequence ID" value="KMQ83694.1"/>
    <property type="molecule type" value="Genomic_DNA"/>
</dbReference>
<reference evidence="2 3" key="1">
    <citation type="submission" date="2015-04" db="EMBL/GenBank/DDBJ databases">
        <title>Lasius niger genome sequencing.</title>
        <authorList>
            <person name="Konorov E.A."/>
            <person name="Nikitin M.A."/>
            <person name="Kirill M.V."/>
            <person name="Chang P."/>
        </authorList>
    </citation>
    <scope>NUCLEOTIDE SEQUENCE [LARGE SCALE GENOMIC DNA]</scope>
    <source>
        <tissue evidence="2">Whole</tissue>
    </source>
</reference>
<proteinExistence type="predicted"/>
<feature type="compositionally biased region" description="Basic and acidic residues" evidence="1">
    <location>
        <begin position="1"/>
        <end position="19"/>
    </location>
</feature>
<accession>A0A0J7K059</accession>
<name>A0A0J7K059_LASNI</name>
<protein>
    <submittedName>
        <fullName evidence="2">Kelch domain-containing protein 4</fullName>
    </submittedName>
</protein>
<feature type="region of interest" description="Disordered" evidence="1">
    <location>
        <begin position="1"/>
        <end position="26"/>
    </location>
</feature>
<comment type="caution">
    <text evidence="2">The sequence shown here is derived from an EMBL/GenBank/DDBJ whole genome shotgun (WGS) entry which is preliminary data.</text>
</comment>
<sequence length="45" mass="5404">MDGVEERLTKIEQKGSKRDEEEEERTEELVGKMIEKVKKKERIIE</sequence>
<dbReference type="Proteomes" id="UP000036403">
    <property type="component" value="Unassembled WGS sequence"/>
</dbReference>
<organism evidence="2 3">
    <name type="scientific">Lasius niger</name>
    <name type="common">Black garden ant</name>
    <dbReference type="NCBI Taxonomy" id="67767"/>
    <lineage>
        <taxon>Eukaryota</taxon>
        <taxon>Metazoa</taxon>
        <taxon>Ecdysozoa</taxon>
        <taxon>Arthropoda</taxon>
        <taxon>Hexapoda</taxon>
        <taxon>Insecta</taxon>
        <taxon>Pterygota</taxon>
        <taxon>Neoptera</taxon>
        <taxon>Endopterygota</taxon>
        <taxon>Hymenoptera</taxon>
        <taxon>Apocrita</taxon>
        <taxon>Aculeata</taxon>
        <taxon>Formicoidea</taxon>
        <taxon>Formicidae</taxon>
        <taxon>Formicinae</taxon>
        <taxon>Lasius</taxon>
        <taxon>Lasius</taxon>
    </lineage>
</organism>
<dbReference type="AlphaFoldDB" id="A0A0J7K059"/>
<feature type="non-terminal residue" evidence="2">
    <location>
        <position position="45"/>
    </location>
</feature>
<evidence type="ECO:0000313" key="3">
    <source>
        <dbReference type="Proteomes" id="UP000036403"/>
    </source>
</evidence>
<evidence type="ECO:0000256" key="1">
    <source>
        <dbReference type="SAM" id="MobiDB-lite"/>
    </source>
</evidence>
<gene>
    <name evidence="2" type="ORF">RF55_19327</name>
</gene>
<dbReference type="PaxDb" id="67767-A0A0J7K059"/>
<evidence type="ECO:0000313" key="2">
    <source>
        <dbReference type="EMBL" id="KMQ83694.1"/>
    </source>
</evidence>
<keyword evidence="3" id="KW-1185">Reference proteome</keyword>